<evidence type="ECO:0000256" key="1">
    <source>
        <dbReference type="SAM" id="MobiDB-lite"/>
    </source>
</evidence>
<feature type="compositionally biased region" description="Polar residues" evidence="1">
    <location>
        <begin position="1"/>
        <end position="11"/>
    </location>
</feature>
<feature type="region of interest" description="Disordered" evidence="1">
    <location>
        <begin position="1"/>
        <end position="88"/>
    </location>
</feature>
<name>A0A5A7Q6B9_STRAF</name>
<evidence type="ECO:0000313" key="3">
    <source>
        <dbReference type="Proteomes" id="UP000325081"/>
    </source>
</evidence>
<comment type="caution">
    <text evidence="2">The sequence shown here is derived from an EMBL/GenBank/DDBJ whole genome shotgun (WGS) entry which is preliminary data.</text>
</comment>
<organism evidence="2 3">
    <name type="scientific">Striga asiatica</name>
    <name type="common">Asiatic witchweed</name>
    <name type="synonym">Buchnera asiatica</name>
    <dbReference type="NCBI Taxonomy" id="4170"/>
    <lineage>
        <taxon>Eukaryota</taxon>
        <taxon>Viridiplantae</taxon>
        <taxon>Streptophyta</taxon>
        <taxon>Embryophyta</taxon>
        <taxon>Tracheophyta</taxon>
        <taxon>Spermatophyta</taxon>
        <taxon>Magnoliopsida</taxon>
        <taxon>eudicotyledons</taxon>
        <taxon>Gunneridae</taxon>
        <taxon>Pentapetalae</taxon>
        <taxon>asterids</taxon>
        <taxon>lamiids</taxon>
        <taxon>Lamiales</taxon>
        <taxon>Orobanchaceae</taxon>
        <taxon>Buchnereae</taxon>
        <taxon>Striga</taxon>
    </lineage>
</organism>
<dbReference type="AlphaFoldDB" id="A0A5A7Q6B9"/>
<sequence>MSSLNPRTTSAFEAASVGRDMSPGSSPPNSTSILPIQASIPILCPIPLDSNPPDSSRPYPHSSTSGVAPSRRRHHRIRGSSEEEKEEEEAILVRTLPESTNQRDTLVDYEHRGKEIRIDEDTLVVPPRSSATTAKASTIASYLANVLVGLAPMLNEDLANQNKLHQEVARQKGDLRLLSQHADQLTLNNNGLRKKWPH</sequence>
<keyword evidence="3" id="KW-1185">Reference proteome</keyword>
<feature type="compositionally biased region" description="Polar residues" evidence="1">
    <location>
        <begin position="23"/>
        <end position="34"/>
    </location>
</feature>
<proteinExistence type="predicted"/>
<evidence type="ECO:0000313" key="2">
    <source>
        <dbReference type="EMBL" id="GER39997.1"/>
    </source>
</evidence>
<reference evidence="3" key="1">
    <citation type="journal article" date="2019" name="Curr. Biol.">
        <title>Genome Sequence of Striga asiatica Provides Insight into the Evolution of Plant Parasitism.</title>
        <authorList>
            <person name="Yoshida S."/>
            <person name="Kim S."/>
            <person name="Wafula E.K."/>
            <person name="Tanskanen J."/>
            <person name="Kim Y.M."/>
            <person name="Honaas L."/>
            <person name="Yang Z."/>
            <person name="Spallek T."/>
            <person name="Conn C.E."/>
            <person name="Ichihashi Y."/>
            <person name="Cheong K."/>
            <person name="Cui S."/>
            <person name="Der J.P."/>
            <person name="Gundlach H."/>
            <person name="Jiao Y."/>
            <person name="Hori C."/>
            <person name="Ishida J.K."/>
            <person name="Kasahara H."/>
            <person name="Kiba T."/>
            <person name="Kim M.S."/>
            <person name="Koo N."/>
            <person name="Laohavisit A."/>
            <person name="Lee Y.H."/>
            <person name="Lumba S."/>
            <person name="McCourt P."/>
            <person name="Mortimer J.C."/>
            <person name="Mutuku J.M."/>
            <person name="Nomura T."/>
            <person name="Sasaki-Sekimoto Y."/>
            <person name="Seto Y."/>
            <person name="Wang Y."/>
            <person name="Wakatake T."/>
            <person name="Sakakibara H."/>
            <person name="Demura T."/>
            <person name="Yamaguchi S."/>
            <person name="Yoneyama K."/>
            <person name="Manabe R.I."/>
            <person name="Nelson D.C."/>
            <person name="Schulman A.H."/>
            <person name="Timko M.P."/>
            <person name="dePamphilis C.W."/>
            <person name="Choi D."/>
            <person name="Shirasu K."/>
        </authorList>
    </citation>
    <scope>NUCLEOTIDE SEQUENCE [LARGE SCALE GENOMIC DNA]</scope>
    <source>
        <strain evidence="3">cv. UVA1</strain>
    </source>
</reference>
<accession>A0A5A7Q6B9</accession>
<gene>
    <name evidence="2" type="ORF">STAS_16638</name>
</gene>
<dbReference type="Proteomes" id="UP000325081">
    <property type="component" value="Unassembled WGS sequence"/>
</dbReference>
<dbReference type="EMBL" id="BKCP01005794">
    <property type="protein sequence ID" value="GER39997.1"/>
    <property type="molecule type" value="Genomic_DNA"/>
</dbReference>
<protein>
    <submittedName>
        <fullName evidence="2">PKHD-type hydroxylase AB57_0577</fullName>
    </submittedName>
</protein>